<feature type="compositionally biased region" description="Polar residues" evidence="3">
    <location>
        <begin position="185"/>
        <end position="195"/>
    </location>
</feature>
<dbReference type="RefSeq" id="XP_020438373.1">
    <property type="nucleotide sequence ID" value="XM_020571850.1"/>
</dbReference>
<evidence type="ECO:0000259" key="6">
    <source>
        <dbReference type="PROSITE" id="PS50177"/>
    </source>
</evidence>
<dbReference type="SUPFAM" id="SSF54928">
    <property type="entry name" value="RNA-binding domain, RBD"/>
    <property type="match status" value="1"/>
</dbReference>
<dbReference type="InterPro" id="IPR035979">
    <property type="entry name" value="RBD_domain_sf"/>
</dbReference>
<evidence type="ECO:0000313" key="8">
    <source>
        <dbReference type="Proteomes" id="UP000001396"/>
    </source>
</evidence>
<feature type="region of interest" description="Disordered" evidence="3">
    <location>
        <begin position="185"/>
        <end position="208"/>
    </location>
</feature>
<dbReference type="PROSITE" id="PS50102">
    <property type="entry name" value="RRM"/>
    <property type="match status" value="1"/>
</dbReference>
<dbReference type="EMBL" id="ADBJ01000003">
    <property type="protein sequence ID" value="EFA86268.1"/>
    <property type="molecule type" value="Genomic_DNA"/>
</dbReference>
<dbReference type="InterPro" id="IPR012677">
    <property type="entry name" value="Nucleotide-bd_a/b_plait_sf"/>
</dbReference>
<feature type="region of interest" description="Disordered" evidence="3">
    <location>
        <begin position="220"/>
        <end position="276"/>
    </location>
</feature>
<dbReference type="InterPro" id="IPR039539">
    <property type="entry name" value="Ras_GTPase_bind_prot"/>
</dbReference>
<feature type="region of interest" description="Disordered" evidence="3">
    <location>
        <begin position="414"/>
        <end position="499"/>
    </location>
</feature>
<proteinExistence type="predicted"/>
<evidence type="ECO:0000256" key="2">
    <source>
        <dbReference type="PROSITE-ProRule" id="PRU00176"/>
    </source>
</evidence>
<evidence type="ECO:0000259" key="5">
    <source>
        <dbReference type="PROSITE" id="PS50102"/>
    </source>
</evidence>
<protein>
    <submittedName>
        <fullName evidence="7">RNA recognition motif-containing protein RRM</fullName>
    </submittedName>
</protein>
<evidence type="ECO:0000256" key="3">
    <source>
        <dbReference type="SAM" id="MobiDB-lite"/>
    </source>
</evidence>
<dbReference type="OMA" id="RPRGNAY"/>
<dbReference type="InterPro" id="IPR032710">
    <property type="entry name" value="NTF2-like_dom_sf"/>
</dbReference>
<dbReference type="Gene3D" id="3.30.70.330">
    <property type="match status" value="1"/>
</dbReference>
<feature type="chain" id="PRO_5003040588" evidence="4">
    <location>
        <begin position="22"/>
        <end position="499"/>
    </location>
</feature>
<dbReference type="PROSITE" id="PS50177">
    <property type="entry name" value="NTF2_DOMAIN"/>
    <property type="match status" value="1"/>
</dbReference>
<dbReference type="STRING" id="670386.D3AXJ9"/>
<keyword evidence="4" id="KW-0732">Signal</keyword>
<organism evidence="7 8">
    <name type="scientific">Heterostelium pallidum (strain ATCC 26659 / Pp 5 / PN500)</name>
    <name type="common">Cellular slime mold</name>
    <name type="synonym">Polysphondylium pallidum</name>
    <dbReference type="NCBI Taxonomy" id="670386"/>
    <lineage>
        <taxon>Eukaryota</taxon>
        <taxon>Amoebozoa</taxon>
        <taxon>Evosea</taxon>
        <taxon>Eumycetozoa</taxon>
        <taxon>Dictyostelia</taxon>
        <taxon>Acytosteliales</taxon>
        <taxon>Acytosteliaceae</taxon>
        <taxon>Heterostelium</taxon>
    </lineage>
</organism>
<feature type="compositionally biased region" description="Basic and acidic residues" evidence="3">
    <location>
        <begin position="220"/>
        <end position="231"/>
    </location>
</feature>
<feature type="domain" description="RRM" evidence="5">
    <location>
        <begin position="336"/>
        <end position="411"/>
    </location>
</feature>
<evidence type="ECO:0000256" key="1">
    <source>
        <dbReference type="ARBA" id="ARBA00022884"/>
    </source>
</evidence>
<comment type="caution">
    <text evidence="7">The sequence shown here is derived from an EMBL/GenBank/DDBJ whole genome shotgun (WGS) entry which is preliminary data.</text>
</comment>
<dbReference type="PANTHER" id="PTHR10693">
    <property type="entry name" value="RAS GTPASE-ACTIVATING PROTEIN-BINDING PROTEIN"/>
    <property type="match status" value="1"/>
</dbReference>
<dbReference type="Pfam" id="PF02136">
    <property type="entry name" value="NTF2"/>
    <property type="match status" value="1"/>
</dbReference>
<dbReference type="InterPro" id="IPR000504">
    <property type="entry name" value="RRM_dom"/>
</dbReference>
<dbReference type="Proteomes" id="UP000001396">
    <property type="component" value="Unassembled WGS sequence"/>
</dbReference>
<gene>
    <name evidence="7" type="ORF">PPL_00830</name>
</gene>
<accession>D3AXJ9</accession>
<feature type="compositionally biased region" description="Low complexity" evidence="3">
    <location>
        <begin position="235"/>
        <end position="246"/>
    </location>
</feature>
<feature type="signal peptide" evidence="4">
    <location>
        <begin position="1"/>
        <end position="21"/>
    </location>
</feature>
<dbReference type="InterPro" id="IPR002075">
    <property type="entry name" value="NTF2_dom"/>
</dbReference>
<keyword evidence="8" id="KW-1185">Reference proteome</keyword>
<reference evidence="7 8" key="1">
    <citation type="journal article" date="2011" name="Genome Res.">
        <title>Phylogeny-wide analysis of social amoeba genomes highlights ancient origins for complex intercellular communication.</title>
        <authorList>
            <person name="Heidel A.J."/>
            <person name="Lawal H.M."/>
            <person name="Felder M."/>
            <person name="Schilde C."/>
            <person name="Helps N.R."/>
            <person name="Tunggal B."/>
            <person name="Rivero F."/>
            <person name="John U."/>
            <person name="Schleicher M."/>
            <person name="Eichinger L."/>
            <person name="Platzer M."/>
            <person name="Noegel A.A."/>
            <person name="Schaap P."/>
            <person name="Gloeckner G."/>
        </authorList>
    </citation>
    <scope>NUCLEOTIDE SEQUENCE [LARGE SCALE GENOMIC DNA]</scope>
    <source>
        <strain evidence="8">ATCC 26659 / Pp 5 / PN500</strain>
    </source>
</reference>
<feature type="compositionally biased region" description="Low complexity" evidence="3">
    <location>
        <begin position="196"/>
        <end position="208"/>
    </location>
</feature>
<dbReference type="GO" id="GO:0003729">
    <property type="term" value="F:mRNA binding"/>
    <property type="evidence" value="ECO:0007669"/>
    <property type="project" value="TreeGrafter"/>
</dbReference>
<keyword evidence="1 2" id="KW-0694">RNA-binding</keyword>
<dbReference type="GO" id="GO:1990904">
    <property type="term" value="C:ribonucleoprotein complex"/>
    <property type="evidence" value="ECO:0007669"/>
    <property type="project" value="TreeGrafter"/>
</dbReference>
<feature type="compositionally biased region" description="Low complexity" evidence="3">
    <location>
        <begin position="254"/>
        <end position="276"/>
    </location>
</feature>
<evidence type="ECO:0000313" key="7">
    <source>
        <dbReference type="EMBL" id="EFA86268.1"/>
    </source>
</evidence>
<dbReference type="AlphaFoldDB" id="D3AXJ9"/>
<dbReference type="InterPro" id="IPR018222">
    <property type="entry name" value="Nuclear_transport_factor_2_euk"/>
</dbReference>
<evidence type="ECO:0000256" key="4">
    <source>
        <dbReference type="SAM" id="SignalP"/>
    </source>
</evidence>
<dbReference type="CDD" id="cd00590">
    <property type="entry name" value="RRM_SF"/>
    <property type="match status" value="1"/>
</dbReference>
<dbReference type="GeneID" id="31356361"/>
<name>D3AXJ9_HETP5</name>
<dbReference type="GO" id="GO:0005829">
    <property type="term" value="C:cytosol"/>
    <property type="evidence" value="ECO:0007669"/>
    <property type="project" value="TreeGrafter"/>
</dbReference>
<feature type="compositionally biased region" description="Low complexity" evidence="3">
    <location>
        <begin position="414"/>
        <end position="445"/>
    </location>
</feature>
<dbReference type="PANTHER" id="PTHR10693:SF20">
    <property type="entry name" value="AT27578P"/>
    <property type="match status" value="1"/>
</dbReference>
<dbReference type="Gene3D" id="3.10.450.50">
    <property type="match status" value="1"/>
</dbReference>
<dbReference type="InParanoid" id="D3AXJ9"/>
<dbReference type="SUPFAM" id="SSF54427">
    <property type="entry name" value="NTF2-like"/>
    <property type="match status" value="1"/>
</dbReference>
<sequence>MDSKSNSIGLLFLVRYYTVLSQSPETLKNFYHDKSVFTRRQDNHTTSSVVGVDNIHNEVMNLGLGTQVSIQAVDCQPSLNGGLFITCTGIMRKDMENRSFFHSFFLEKSQTTESYYVLNDVLVYVGREQVENIPDEANAADDQHHIGSDSSVDLSEQIAVTSDVVDPSSASESFNQVVPITENDYVQSNGASEHSTTTTTTATTIDQETTAATAAAVIEQEKEKEKEKEEETTPSVAAAVSAGNAGTPNGVTKPASNVPAAATAAPSQAPTPSNTPKTYADILLSSGVTSAVTTPVVVAAAAAQQQPTVVPAQVASTITVAQPTSSNSKESHKEGCTLFVSFVNSKFLLESAQLKQVFSQFGNVSHVRVLTNYAFVEFEKPEFVQNVLAYIKSGRHLMIGDNQLKVEEKRAGANKFNNNNSNNNNNNNNNNSKHNNNNNNNNSNNSKRDSNKQQSPQQQDKHDKLNNKPKFQQRPSQGGAAPKQQGDANKPAPKKPANK</sequence>
<feature type="domain" description="NTF2" evidence="6">
    <location>
        <begin position="8"/>
        <end position="124"/>
    </location>
</feature>
<dbReference type="SMART" id="SM00360">
    <property type="entry name" value="RRM"/>
    <property type="match status" value="1"/>
</dbReference>
<dbReference type="CDD" id="cd00780">
    <property type="entry name" value="NTF2"/>
    <property type="match status" value="1"/>
</dbReference>
<dbReference type="Pfam" id="PF00076">
    <property type="entry name" value="RRM_1"/>
    <property type="match status" value="1"/>
</dbReference>